<evidence type="ECO:0000256" key="2">
    <source>
        <dbReference type="ARBA" id="ARBA00022691"/>
    </source>
</evidence>
<accession>A0A7C3Z1P9</accession>
<dbReference type="GO" id="GO:0051539">
    <property type="term" value="F:4 iron, 4 sulfur cluster binding"/>
    <property type="evidence" value="ECO:0007669"/>
    <property type="project" value="UniProtKB-KW"/>
</dbReference>
<feature type="binding site" evidence="6">
    <location>
        <position position="142"/>
    </location>
    <ligand>
        <name>[4Fe-4S] cluster</name>
        <dbReference type="ChEBI" id="CHEBI:49883"/>
        <note>4Fe-4S-S-AdoMet</note>
    </ligand>
</feature>
<dbReference type="SFLD" id="SFLDS00029">
    <property type="entry name" value="Radical_SAM"/>
    <property type="match status" value="1"/>
</dbReference>
<comment type="cofactor">
    <cofactor evidence="6">
        <name>[4Fe-4S] cluster</name>
        <dbReference type="ChEBI" id="CHEBI:49883"/>
    </cofactor>
    <text evidence="6">Binds 1 [4Fe-4S] cluster. The cluster is coordinated with 3 cysteines and an exchangeable S-adenosyl-L-methionine.</text>
</comment>
<evidence type="ECO:0000313" key="8">
    <source>
        <dbReference type="EMBL" id="HGE99140.1"/>
    </source>
</evidence>
<dbReference type="PANTHER" id="PTHR30352:SF22">
    <property type="entry name" value="PYRUVATE FORMATE-LYASE ACTIVATING ENZYME HOMOLOG"/>
    <property type="match status" value="1"/>
</dbReference>
<gene>
    <name evidence="8" type="ORF">ENX07_03610</name>
</gene>
<feature type="domain" description="Radical SAM core" evidence="7">
    <location>
        <begin position="138"/>
        <end position="293"/>
    </location>
</feature>
<evidence type="ECO:0000256" key="1">
    <source>
        <dbReference type="ARBA" id="ARBA00022485"/>
    </source>
</evidence>
<organism evidence="8">
    <name type="scientific">candidate division WOR-3 bacterium</name>
    <dbReference type="NCBI Taxonomy" id="2052148"/>
    <lineage>
        <taxon>Bacteria</taxon>
        <taxon>Bacteria division WOR-3</taxon>
    </lineage>
</organism>
<dbReference type="InterPro" id="IPR007197">
    <property type="entry name" value="rSAM"/>
</dbReference>
<dbReference type="CDD" id="cd01335">
    <property type="entry name" value="Radical_SAM"/>
    <property type="match status" value="1"/>
</dbReference>
<proteinExistence type="predicted"/>
<dbReference type="PIRSF" id="PIRSF004869">
    <property type="entry name" value="PflX_prd"/>
    <property type="match status" value="1"/>
</dbReference>
<evidence type="ECO:0000256" key="5">
    <source>
        <dbReference type="ARBA" id="ARBA00023014"/>
    </source>
</evidence>
<protein>
    <submittedName>
        <fullName evidence="8">Radical SAM protein</fullName>
    </submittedName>
</protein>
<dbReference type="InterPro" id="IPR013785">
    <property type="entry name" value="Aldolase_TIM"/>
</dbReference>
<keyword evidence="4 6" id="KW-0408">Iron</keyword>
<keyword evidence="1" id="KW-0004">4Fe-4S</keyword>
<dbReference type="InterPro" id="IPR058240">
    <property type="entry name" value="rSAM_sf"/>
</dbReference>
<evidence type="ECO:0000256" key="6">
    <source>
        <dbReference type="PIRSR" id="PIRSR004869-50"/>
    </source>
</evidence>
<dbReference type="SUPFAM" id="SSF102114">
    <property type="entry name" value="Radical SAM enzymes"/>
    <property type="match status" value="1"/>
</dbReference>
<dbReference type="EMBL" id="DTMQ01000019">
    <property type="protein sequence ID" value="HGE99140.1"/>
    <property type="molecule type" value="Genomic_DNA"/>
</dbReference>
<comment type="caution">
    <text evidence="8">The sequence shown here is derived from an EMBL/GenBank/DDBJ whole genome shotgun (WGS) entry which is preliminary data.</text>
</comment>
<evidence type="ECO:0000259" key="7">
    <source>
        <dbReference type="Pfam" id="PF04055"/>
    </source>
</evidence>
<keyword evidence="2 6" id="KW-0949">S-adenosyl-L-methionine</keyword>
<sequence>MRCRICQREARTISQYLSLCRDCLKRCFLEIKGEIEKLHARSRRRYGLPEGIPKSGVRCGQCGNDCRIGIGERGYCGLIGNESGRLLFPDVGFLDFYFDPLPTNCVADWVCPGGTGAGFPKYAYRNGPEYGYKNLAVFFRHCSFNCLFCQNWHFREASIRSYEIEEILNVLDEKTACICYFGGDPTPNIRFALKLSERIVSSMKRIFRICWETNGSAQRGYIERMMELSLISGGILKIDFKAFSEEVSFALCGALNKKTKENIIYCAQFLEKREVPPPLVVSTLLVPGYIEEEEITLMAKFLSSINKKIPWALLAFAPQFYLADLPYTSRSHAERALAIAREYGMENVRIGNLHLLGNDY</sequence>
<dbReference type="InterPro" id="IPR034457">
    <property type="entry name" value="Organic_radical-activating"/>
</dbReference>
<keyword evidence="3 6" id="KW-0479">Metal-binding</keyword>
<reference evidence="8" key="1">
    <citation type="journal article" date="2020" name="mSystems">
        <title>Genome- and Community-Level Interaction Insights into Carbon Utilization and Element Cycling Functions of Hydrothermarchaeota in Hydrothermal Sediment.</title>
        <authorList>
            <person name="Zhou Z."/>
            <person name="Liu Y."/>
            <person name="Xu W."/>
            <person name="Pan J."/>
            <person name="Luo Z.H."/>
            <person name="Li M."/>
        </authorList>
    </citation>
    <scope>NUCLEOTIDE SEQUENCE [LARGE SCALE GENOMIC DNA]</scope>
    <source>
        <strain evidence="8">SpSt-906</strain>
    </source>
</reference>
<dbReference type="GO" id="GO:0003824">
    <property type="term" value="F:catalytic activity"/>
    <property type="evidence" value="ECO:0007669"/>
    <property type="project" value="InterPro"/>
</dbReference>
<dbReference type="GO" id="GO:0046872">
    <property type="term" value="F:metal ion binding"/>
    <property type="evidence" value="ECO:0007669"/>
    <property type="project" value="UniProtKB-KW"/>
</dbReference>
<feature type="binding site" evidence="6">
    <location>
        <position position="146"/>
    </location>
    <ligand>
        <name>[4Fe-4S] cluster</name>
        <dbReference type="ChEBI" id="CHEBI:49883"/>
        <note>4Fe-4S-S-AdoMet</note>
    </ligand>
</feature>
<dbReference type="AlphaFoldDB" id="A0A7C3Z1P9"/>
<dbReference type="Gene3D" id="3.20.20.70">
    <property type="entry name" value="Aldolase class I"/>
    <property type="match status" value="1"/>
</dbReference>
<dbReference type="PANTHER" id="PTHR30352">
    <property type="entry name" value="PYRUVATE FORMATE-LYASE-ACTIVATING ENZYME"/>
    <property type="match status" value="1"/>
</dbReference>
<keyword evidence="5 6" id="KW-0411">Iron-sulfur</keyword>
<evidence type="ECO:0000256" key="4">
    <source>
        <dbReference type="ARBA" id="ARBA00023004"/>
    </source>
</evidence>
<name>A0A7C3Z1P9_UNCW3</name>
<evidence type="ECO:0000256" key="3">
    <source>
        <dbReference type="ARBA" id="ARBA00022723"/>
    </source>
</evidence>
<dbReference type="InterPro" id="IPR016431">
    <property type="entry name" value="Pyrv-formate_lyase-activ_prd"/>
</dbReference>
<dbReference type="Pfam" id="PF04055">
    <property type="entry name" value="Radical_SAM"/>
    <property type="match status" value="1"/>
</dbReference>
<feature type="binding site" evidence="6">
    <location>
        <position position="149"/>
    </location>
    <ligand>
        <name>[4Fe-4S] cluster</name>
        <dbReference type="ChEBI" id="CHEBI:49883"/>
        <note>4Fe-4S-S-AdoMet</note>
    </ligand>
</feature>